<evidence type="ECO:0000259" key="3">
    <source>
        <dbReference type="Pfam" id="PF01757"/>
    </source>
</evidence>
<dbReference type="PANTHER" id="PTHR23028">
    <property type="entry name" value="ACETYLTRANSFERASE"/>
    <property type="match status" value="1"/>
</dbReference>
<feature type="transmembrane region" description="Helical" evidence="2">
    <location>
        <begin position="121"/>
        <end position="140"/>
    </location>
</feature>
<dbReference type="GO" id="GO:0009103">
    <property type="term" value="P:lipopolysaccharide biosynthetic process"/>
    <property type="evidence" value="ECO:0007669"/>
    <property type="project" value="TreeGrafter"/>
</dbReference>
<evidence type="ECO:0000256" key="1">
    <source>
        <dbReference type="SAM" id="MobiDB-lite"/>
    </source>
</evidence>
<dbReference type="InterPro" id="IPR002656">
    <property type="entry name" value="Acyl_transf_3_dom"/>
</dbReference>
<name>A0A846LDW5_9ACTN</name>
<reference evidence="4 5" key="1">
    <citation type="submission" date="2020-02" db="EMBL/GenBank/DDBJ databases">
        <title>Sequencing the genomes of 1000 actinobacteria strains.</title>
        <authorList>
            <person name="Klenk H.-P."/>
        </authorList>
    </citation>
    <scope>NUCLEOTIDE SEQUENCE [LARGE SCALE GENOMIC DNA]</scope>
    <source>
        <strain evidence="4 5">DSM 45201</strain>
    </source>
</reference>
<organism evidence="4 5">
    <name type="scientific">Modestobacter marinus</name>
    <dbReference type="NCBI Taxonomy" id="477641"/>
    <lineage>
        <taxon>Bacteria</taxon>
        <taxon>Bacillati</taxon>
        <taxon>Actinomycetota</taxon>
        <taxon>Actinomycetes</taxon>
        <taxon>Geodermatophilales</taxon>
        <taxon>Geodermatophilaceae</taxon>
        <taxon>Modestobacter</taxon>
    </lineage>
</organism>
<feature type="region of interest" description="Disordered" evidence="1">
    <location>
        <begin position="308"/>
        <end position="329"/>
    </location>
</feature>
<gene>
    <name evidence="4" type="ORF">FB380_000779</name>
</gene>
<feature type="transmembrane region" description="Helical" evidence="2">
    <location>
        <begin position="146"/>
        <end position="167"/>
    </location>
</feature>
<feature type="transmembrane region" description="Helical" evidence="2">
    <location>
        <begin position="262"/>
        <end position="283"/>
    </location>
</feature>
<evidence type="ECO:0000256" key="2">
    <source>
        <dbReference type="SAM" id="Phobius"/>
    </source>
</evidence>
<feature type="domain" description="Acyltransferase 3" evidence="3">
    <location>
        <begin position="1"/>
        <end position="278"/>
    </location>
</feature>
<dbReference type="InterPro" id="IPR050879">
    <property type="entry name" value="Acyltransferase_3"/>
</dbReference>
<accession>A0A846LDW5</accession>
<dbReference type="Proteomes" id="UP000552836">
    <property type="component" value="Unassembled WGS sequence"/>
</dbReference>
<dbReference type="GO" id="GO:0016747">
    <property type="term" value="F:acyltransferase activity, transferring groups other than amino-acyl groups"/>
    <property type="evidence" value="ECO:0007669"/>
    <property type="project" value="InterPro"/>
</dbReference>
<keyword evidence="2" id="KW-0812">Transmembrane</keyword>
<feature type="transmembrane region" description="Helical" evidence="2">
    <location>
        <begin position="200"/>
        <end position="221"/>
    </location>
</feature>
<keyword evidence="2" id="KW-1133">Transmembrane helix</keyword>
<feature type="transmembrane region" description="Helical" evidence="2">
    <location>
        <begin position="39"/>
        <end position="60"/>
    </location>
</feature>
<keyword evidence="2" id="KW-0472">Membrane</keyword>
<comment type="caution">
    <text evidence="4">The sequence shown here is derived from an EMBL/GenBank/DDBJ whole genome shotgun (WGS) entry which is preliminary data.</text>
</comment>
<sequence>MTIFFTLSGYLITGIIRREVEQTGGFSYRRFYRNRALRLLPALVAVLAVFAVVELATNLAGQAQRVWSTIAIGLLYLADVPRLPIADNMSHLWTLAVEEQFYLVWPTALLLAIRRGRVRRLLIWGGSLWLVSCLALLAVVPEGPLHLYQLPTTWVITMLAGAALNLYRDRLPAAGPWAATAAGLALGGMCFLPEAKEQAATYLVGAPLTGLASAVLISFAIRRAAVSGGLVPLRWLGLISYAAYLWNFPVLSWLVASMDNDPWAALLSLPATVAMATLSWFAIERPALAWKRRLDHRHQHTALVGRSAAVDGPPVPSSEHEPRLGLPAG</sequence>
<evidence type="ECO:0000313" key="4">
    <source>
        <dbReference type="EMBL" id="NIH66333.1"/>
    </source>
</evidence>
<dbReference type="PANTHER" id="PTHR23028:SF53">
    <property type="entry name" value="ACYL_TRANSF_3 DOMAIN-CONTAINING PROTEIN"/>
    <property type="match status" value="1"/>
</dbReference>
<feature type="transmembrane region" description="Helical" evidence="2">
    <location>
        <begin position="174"/>
        <end position="194"/>
    </location>
</feature>
<dbReference type="GO" id="GO:0016020">
    <property type="term" value="C:membrane"/>
    <property type="evidence" value="ECO:0007669"/>
    <property type="project" value="TreeGrafter"/>
</dbReference>
<feature type="transmembrane region" description="Helical" evidence="2">
    <location>
        <begin position="233"/>
        <end position="256"/>
    </location>
</feature>
<dbReference type="Pfam" id="PF01757">
    <property type="entry name" value="Acyl_transf_3"/>
    <property type="match status" value="1"/>
</dbReference>
<protein>
    <submittedName>
        <fullName evidence="4">Peptidoglycan/LPS O-acetylase OafA/YrhL</fullName>
    </submittedName>
</protein>
<proteinExistence type="predicted"/>
<evidence type="ECO:0000313" key="5">
    <source>
        <dbReference type="Proteomes" id="UP000552836"/>
    </source>
</evidence>
<dbReference type="EMBL" id="JAAMPA010000001">
    <property type="protein sequence ID" value="NIH66333.1"/>
    <property type="molecule type" value="Genomic_DNA"/>
</dbReference>
<dbReference type="AlphaFoldDB" id="A0A846LDW5"/>